<keyword evidence="2" id="KW-0378">Hydrolase</keyword>
<dbReference type="Pfam" id="PF13361">
    <property type="entry name" value="UvrD_C"/>
    <property type="match status" value="1"/>
</dbReference>
<dbReference type="GO" id="GO:0003677">
    <property type="term" value="F:DNA binding"/>
    <property type="evidence" value="ECO:0007669"/>
    <property type="project" value="InterPro"/>
</dbReference>
<evidence type="ECO:0000256" key="2">
    <source>
        <dbReference type="ARBA" id="ARBA00022801"/>
    </source>
</evidence>
<dbReference type="PANTHER" id="PTHR11070">
    <property type="entry name" value="UVRD / RECB / PCRA DNA HELICASE FAMILY MEMBER"/>
    <property type="match status" value="1"/>
</dbReference>
<comment type="caution">
    <text evidence="6">The sequence shown here is derived from an EMBL/GenBank/DDBJ whole genome shotgun (WGS) entry which is preliminary data.</text>
</comment>
<dbReference type="PANTHER" id="PTHR11070:SF2">
    <property type="entry name" value="ATP-DEPENDENT DNA HELICASE SRS2"/>
    <property type="match status" value="1"/>
</dbReference>
<evidence type="ECO:0000313" key="6">
    <source>
        <dbReference type="EMBL" id="GAI80440.1"/>
    </source>
</evidence>
<dbReference type="InterPro" id="IPR027417">
    <property type="entry name" value="P-loop_NTPase"/>
</dbReference>
<feature type="domain" description="UvrD-like helicase C-terminal" evidence="5">
    <location>
        <begin position="142"/>
        <end position="200"/>
    </location>
</feature>
<evidence type="ECO:0000259" key="5">
    <source>
        <dbReference type="Pfam" id="PF13361"/>
    </source>
</evidence>
<reference evidence="6" key="1">
    <citation type="journal article" date="2014" name="Front. Microbiol.">
        <title>High frequency of phylogenetically diverse reductive dehalogenase-homologous genes in deep subseafloor sedimentary metagenomes.</title>
        <authorList>
            <person name="Kawai M."/>
            <person name="Futagami T."/>
            <person name="Toyoda A."/>
            <person name="Takaki Y."/>
            <person name="Nishi S."/>
            <person name="Hori S."/>
            <person name="Arai W."/>
            <person name="Tsubouchi T."/>
            <person name="Morono Y."/>
            <person name="Uchiyama I."/>
            <person name="Ito T."/>
            <person name="Fujiyama A."/>
            <person name="Inagaki F."/>
            <person name="Takami H."/>
        </authorList>
    </citation>
    <scope>NUCLEOTIDE SEQUENCE</scope>
    <source>
        <strain evidence="6">Expedition CK06-06</strain>
    </source>
</reference>
<proteinExistence type="predicted"/>
<feature type="non-terminal residue" evidence="6">
    <location>
        <position position="1"/>
    </location>
</feature>
<gene>
    <name evidence="6" type="ORF">S12H4_11980</name>
</gene>
<accession>X1SYM8</accession>
<dbReference type="EMBL" id="BARW01005534">
    <property type="protein sequence ID" value="GAI80440.1"/>
    <property type="molecule type" value="Genomic_DNA"/>
</dbReference>
<name>X1SYM8_9ZZZZ</name>
<dbReference type="GO" id="GO:0016787">
    <property type="term" value="F:hydrolase activity"/>
    <property type="evidence" value="ECO:0007669"/>
    <property type="project" value="UniProtKB-KW"/>
</dbReference>
<evidence type="ECO:0000256" key="3">
    <source>
        <dbReference type="ARBA" id="ARBA00022806"/>
    </source>
</evidence>
<dbReference type="GO" id="GO:0043138">
    <property type="term" value="F:3'-5' DNA helicase activity"/>
    <property type="evidence" value="ECO:0007669"/>
    <property type="project" value="TreeGrafter"/>
</dbReference>
<organism evidence="6">
    <name type="scientific">marine sediment metagenome</name>
    <dbReference type="NCBI Taxonomy" id="412755"/>
    <lineage>
        <taxon>unclassified sequences</taxon>
        <taxon>metagenomes</taxon>
        <taxon>ecological metagenomes</taxon>
    </lineage>
</organism>
<dbReference type="InterPro" id="IPR014017">
    <property type="entry name" value="DNA_helicase_UvrD-like_C"/>
</dbReference>
<keyword evidence="4" id="KW-0067">ATP-binding</keyword>
<dbReference type="AlphaFoldDB" id="X1SYM8"/>
<evidence type="ECO:0000256" key="1">
    <source>
        <dbReference type="ARBA" id="ARBA00022741"/>
    </source>
</evidence>
<dbReference type="Gene3D" id="3.40.50.300">
    <property type="entry name" value="P-loop containing nucleotide triphosphate hydrolases"/>
    <property type="match status" value="1"/>
</dbReference>
<evidence type="ECO:0000256" key="4">
    <source>
        <dbReference type="ARBA" id="ARBA00022840"/>
    </source>
</evidence>
<dbReference type="InterPro" id="IPR000212">
    <property type="entry name" value="DNA_helicase_UvrD/REP"/>
</dbReference>
<keyword evidence="3" id="KW-0347">Helicase</keyword>
<keyword evidence="1" id="KW-0547">Nucleotide-binding</keyword>
<protein>
    <recommendedName>
        <fullName evidence="5">UvrD-like helicase C-terminal domain-containing protein</fullName>
    </recommendedName>
</protein>
<dbReference type="GO" id="GO:0005524">
    <property type="term" value="F:ATP binding"/>
    <property type="evidence" value="ECO:0007669"/>
    <property type="project" value="UniProtKB-KW"/>
</dbReference>
<dbReference type="GO" id="GO:0000725">
    <property type="term" value="P:recombinational repair"/>
    <property type="evidence" value="ECO:0007669"/>
    <property type="project" value="TreeGrafter"/>
</dbReference>
<dbReference type="SUPFAM" id="SSF52540">
    <property type="entry name" value="P-loop containing nucleoside triphosphate hydrolases"/>
    <property type="match status" value="1"/>
</dbReference>
<sequence>NGNTAFILVRNLYLMGDLINELYHWGIPFENLRGPAPFKGKTAARILVMRRLFRGEDVFIEDLWLFINKISQKPHFKRGLKAQVQAMAKARDPRYISLNEIRAQCLDSFLSNPVAALGISPLTRSYFSRVIERYGEGVLVERPRVTLGTIHSVKGMEADWVAICPDMSKKTWLGWQKLPEEEKRVWYVAATRAREGLLLINPTSDYCWTWPKPQYVDMEV</sequence>